<sequence length="327" mass="37400">MNKYVLFLVGAFFVGVTTTVAQTKMLIKRGHTKSKKFYGASHDKSKGITFSAGLGIASYFGELCETGDCFQESRPQLSLGARYRFNSNISARGEVQWYRIGGRDRRYKNGELVKTDRTNRNLSFRSDNYEVTAAFQIDVLPNTSFYESYDKRRPFNIYGIFGVGVSAYFPETYYMDKTGNNEARWYYLRELQTEGKKYSVFTPILLTGIGARAKVSPSIDVAVEVAYRFTNTDYLDDVSGKNIDKSYFETANIPNDKRHIAAALSDRRPEIGLPALNPGTIRGDNSTKDGYYIIGAKVEYSMPHKKYMGIKKQRMLKKYRRKVPRYR</sequence>
<evidence type="ECO:0000313" key="1">
    <source>
        <dbReference type="EMBL" id="SFC40345.1"/>
    </source>
</evidence>
<protein>
    <submittedName>
        <fullName evidence="1">Uncharacterized protein</fullName>
    </submittedName>
</protein>
<organism evidence="1 2">
    <name type="scientific">Flexibacter flexilis DSM 6793</name>
    <dbReference type="NCBI Taxonomy" id="927664"/>
    <lineage>
        <taxon>Bacteria</taxon>
        <taxon>Pseudomonadati</taxon>
        <taxon>Bacteroidota</taxon>
        <taxon>Cytophagia</taxon>
        <taxon>Cytophagales</taxon>
        <taxon>Flexibacteraceae</taxon>
        <taxon>Flexibacter</taxon>
    </lineage>
</organism>
<accession>A0A1I1IVY9</accession>
<dbReference type="OrthoDB" id="654178at2"/>
<dbReference type="RefSeq" id="WP_091511653.1">
    <property type="nucleotide sequence ID" value="NZ_FOLE01000005.1"/>
</dbReference>
<evidence type="ECO:0000313" key="2">
    <source>
        <dbReference type="Proteomes" id="UP000199514"/>
    </source>
</evidence>
<reference evidence="1 2" key="1">
    <citation type="submission" date="2016-10" db="EMBL/GenBank/DDBJ databases">
        <authorList>
            <person name="de Groot N.N."/>
        </authorList>
    </citation>
    <scope>NUCLEOTIDE SEQUENCE [LARGE SCALE GENOMIC DNA]</scope>
    <source>
        <strain evidence="1 2">DSM 6793</strain>
    </source>
</reference>
<dbReference type="Proteomes" id="UP000199514">
    <property type="component" value="Unassembled WGS sequence"/>
</dbReference>
<dbReference type="STRING" id="927664.SAMN05421780_105111"/>
<keyword evidence="2" id="KW-1185">Reference proteome</keyword>
<dbReference type="EMBL" id="FOLE01000005">
    <property type="protein sequence ID" value="SFC40345.1"/>
    <property type="molecule type" value="Genomic_DNA"/>
</dbReference>
<name>A0A1I1IVY9_9BACT</name>
<dbReference type="AlphaFoldDB" id="A0A1I1IVY9"/>
<gene>
    <name evidence="1" type="ORF">SAMN05421780_105111</name>
</gene>
<proteinExistence type="predicted"/>